<dbReference type="InterPro" id="IPR027417">
    <property type="entry name" value="P-loop_NTPase"/>
</dbReference>
<dbReference type="Pfam" id="PF00196">
    <property type="entry name" value="GerE"/>
    <property type="match status" value="1"/>
</dbReference>
<keyword evidence="3" id="KW-0804">Transcription</keyword>
<proteinExistence type="predicted"/>
<dbReference type="AlphaFoldDB" id="A0A0S2M1U7"/>
<evidence type="ECO:0000256" key="1">
    <source>
        <dbReference type="ARBA" id="ARBA00023015"/>
    </source>
</evidence>
<dbReference type="InterPro" id="IPR016032">
    <property type="entry name" value="Sig_transdc_resp-reg_C-effctor"/>
</dbReference>
<dbReference type="PROSITE" id="PS50043">
    <property type="entry name" value="HTH_LUXR_2"/>
    <property type="match status" value="1"/>
</dbReference>
<dbReference type="PANTHER" id="PTHR44688">
    <property type="entry name" value="DNA-BINDING TRANSCRIPTIONAL ACTIVATOR DEVR_DOSR"/>
    <property type="match status" value="1"/>
</dbReference>
<reference evidence="6" key="1">
    <citation type="submission" date="2015-11" db="EMBL/GenBank/DDBJ databases">
        <authorList>
            <person name="Kumar R."/>
            <person name="Singh D."/>
            <person name="Swarnkar M.K."/>
            <person name="Singh A.K."/>
            <person name="Kumar S."/>
        </authorList>
    </citation>
    <scope>NUCLEOTIDE SEQUENCE [LARGE SCALE GENOMIC DNA]</scope>
    <source>
        <strain evidence="6">ERGS4:06</strain>
    </source>
</reference>
<dbReference type="SMART" id="SM00421">
    <property type="entry name" value="HTH_LUXR"/>
    <property type="match status" value="1"/>
</dbReference>
<dbReference type="EMBL" id="CP013200">
    <property type="protein sequence ID" value="ALO67802.1"/>
    <property type="molecule type" value="Genomic_DNA"/>
</dbReference>
<dbReference type="Gene3D" id="3.40.50.300">
    <property type="entry name" value="P-loop containing nucleotide triphosphate hydrolases"/>
    <property type="match status" value="1"/>
</dbReference>
<dbReference type="SUPFAM" id="SSF46894">
    <property type="entry name" value="C-terminal effector domain of the bipartite response regulators"/>
    <property type="match status" value="1"/>
</dbReference>
<gene>
    <name evidence="5" type="ORF">AS189_16580</name>
</gene>
<organism evidence="5 6">
    <name type="scientific">Arthrobacter alpinus</name>
    <dbReference type="NCBI Taxonomy" id="656366"/>
    <lineage>
        <taxon>Bacteria</taxon>
        <taxon>Bacillati</taxon>
        <taxon>Actinomycetota</taxon>
        <taxon>Actinomycetes</taxon>
        <taxon>Micrococcales</taxon>
        <taxon>Micrococcaceae</taxon>
        <taxon>Arthrobacter</taxon>
    </lineage>
</organism>
<accession>A0A0S2M1U7</accession>
<evidence type="ECO:0000256" key="2">
    <source>
        <dbReference type="ARBA" id="ARBA00023125"/>
    </source>
</evidence>
<dbReference type="Gene3D" id="1.10.10.10">
    <property type="entry name" value="Winged helix-like DNA-binding domain superfamily/Winged helix DNA-binding domain"/>
    <property type="match status" value="1"/>
</dbReference>
<protein>
    <recommendedName>
        <fullName evidence="4">HTH luxR-type domain-containing protein</fullName>
    </recommendedName>
</protein>
<dbReference type="SUPFAM" id="SSF48452">
    <property type="entry name" value="TPR-like"/>
    <property type="match status" value="1"/>
</dbReference>
<evidence type="ECO:0000256" key="3">
    <source>
        <dbReference type="ARBA" id="ARBA00023163"/>
    </source>
</evidence>
<evidence type="ECO:0000259" key="4">
    <source>
        <dbReference type="PROSITE" id="PS50043"/>
    </source>
</evidence>
<sequence>MGTFEAMGAADRKFWSSFVRQTEIDRTVRALNDPATYGVTVIGPWGVGKTTLARAVEKTLAPTTHIERLFGSSAEAVISYGPLSMLMARLPASALETPTGVIRGIDELIRADAAGRDVLLIVDDLPGLDFLTVGVMMHLLLGGTAKVLVMARDSADLPEDLVWLAKDGQLGEIRLDHFSLAEVGELIAKATGTFVSQTAVTALHEASNGIPLVLQALFREQVVKGSIVKHLGGWVVKDAINLDSTSALAEIVSSRLSREDAAVRLGVEKMSLLGIAPLQVAISALGQETLWQLEERGFVEISAEGRHRAFLAEQYVGDIVRSGLSPKRMAEMFTEIALTVDQELESLDGREIMSLATWTLDAGMVLDPRVALAAALSALQNFDPQLAIRCATQIPTDHPSWVKSVQARSAAYQLLADYKAAVAVLDGVPATVISQLPIEEFGAWVLACTRALLWVEAGLPRIQELLTGAEERLAAENGKGPDTTEKLGRTLLNLARFEYQIHLGEFTAVIPELEAATNEGDAAYRLNCACLLVPALAAVGRELDAIALAKRIETDAAALGVTPLFSDYARNGKAIAQIWSGQWIDCVAMLQDEIGGLHRPVPYRGGLIELNLGLAHAFAGRGAEAVQVLMSAAAQLEARNSDHALGLAYAALAFCHAQVNNEQDARDWLELAESVPWPTLWTNQAMLNFFTHLALRWLDDPRATEQMHLSALVDIDKGRFAMASMSLFAATIQATDKDYALLEDVSLRRQGPMATLNVLLARSCRTKDAEKALEAAHIAETLKLDAVESRCAVLALDFARDAGRNSLARLASQRLDRLHKNLPKLPFQPQSAGVKLTQREIQVAKLAKRGLGNRAIADRIGVSVRTVEGHLYQLYSKLGITTRHELTEDQDF</sequence>
<name>A0A0S2M1U7_9MICC</name>
<evidence type="ECO:0000313" key="6">
    <source>
        <dbReference type="Proteomes" id="UP000059574"/>
    </source>
</evidence>
<dbReference type="GO" id="GO:0003677">
    <property type="term" value="F:DNA binding"/>
    <property type="evidence" value="ECO:0007669"/>
    <property type="project" value="UniProtKB-KW"/>
</dbReference>
<dbReference type="InterPro" id="IPR000792">
    <property type="entry name" value="Tscrpt_reg_LuxR_C"/>
</dbReference>
<keyword evidence="2" id="KW-0238">DNA-binding</keyword>
<dbReference type="CDD" id="cd06170">
    <property type="entry name" value="LuxR_C_like"/>
    <property type="match status" value="1"/>
</dbReference>
<reference evidence="5 6" key="2">
    <citation type="journal article" date="2016" name="J. Biotechnol.">
        <title>Complete genome sequence of Arthrobacter alpinus ERGS4:06, a yellow pigmented bacterium tolerant to cold and radiations isolated from Sikkim Himalaya.</title>
        <authorList>
            <person name="Kumar R."/>
            <person name="Singh D."/>
            <person name="Swarnkar M.K."/>
            <person name="Singh A.K."/>
            <person name="Kumar S."/>
        </authorList>
    </citation>
    <scope>NUCLEOTIDE SEQUENCE [LARGE SCALE GENOMIC DNA]</scope>
    <source>
        <strain evidence="5 6">ERGS4:06</strain>
    </source>
</reference>
<feature type="domain" description="HTH luxR-type" evidence="4">
    <location>
        <begin position="829"/>
        <end position="892"/>
    </location>
</feature>
<keyword evidence="1" id="KW-0805">Transcription regulation</keyword>
<evidence type="ECO:0000313" key="5">
    <source>
        <dbReference type="EMBL" id="ALO67802.1"/>
    </source>
</evidence>
<dbReference type="PANTHER" id="PTHR44688:SF16">
    <property type="entry name" value="DNA-BINDING TRANSCRIPTIONAL ACTIVATOR DEVR_DOSR"/>
    <property type="match status" value="1"/>
</dbReference>
<dbReference type="InterPro" id="IPR011990">
    <property type="entry name" value="TPR-like_helical_dom_sf"/>
</dbReference>
<dbReference type="GO" id="GO:0006355">
    <property type="term" value="P:regulation of DNA-templated transcription"/>
    <property type="evidence" value="ECO:0007669"/>
    <property type="project" value="InterPro"/>
</dbReference>
<dbReference type="SUPFAM" id="SSF52540">
    <property type="entry name" value="P-loop containing nucleoside triphosphate hydrolases"/>
    <property type="match status" value="1"/>
</dbReference>
<dbReference type="InterPro" id="IPR036388">
    <property type="entry name" value="WH-like_DNA-bd_sf"/>
</dbReference>
<dbReference type="Proteomes" id="UP000059574">
    <property type="component" value="Chromosome"/>
</dbReference>
<dbReference type="PRINTS" id="PR00038">
    <property type="entry name" value="HTHLUXR"/>
</dbReference>